<name>A0A173ZNK6_9FIRM</name>
<dbReference type="GO" id="GO:0006535">
    <property type="term" value="P:cysteine biosynthetic process from serine"/>
    <property type="evidence" value="ECO:0007669"/>
    <property type="project" value="TreeGrafter"/>
</dbReference>
<organism evidence="6 7">
    <name type="scientific">Faecalicatena contorta</name>
    <dbReference type="NCBI Taxonomy" id="39482"/>
    <lineage>
        <taxon>Bacteria</taxon>
        <taxon>Bacillati</taxon>
        <taxon>Bacillota</taxon>
        <taxon>Clostridia</taxon>
        <taxon>Lachnospirales</taxon>
        <taxon>Lachnospiraceae</taxon>
        <taxon>Faecalicatena</taxon>
    </lineage>
</organism>
<protein>
    <submittedName>
        <fullName evidence="6">Selenocysteine synthase [seryl-tRNASer selenium transferase]</fullName>
    </submittedName>
</protein>
<dbReference type="Pfam" id="PF01053">
    <property type="entry name" value="Cys_Met_Meta_PP"/>
    <property type="match status" value="1"/>
</dbReference>
<keyword evidence="2 6" id="KW-0808">Transferase</keyword>
<keyword evidence="3 4" id="KW-0663">Pyridoxal phosphate</keyword>
<evidence type="ECO:0000313" key="7">
    <source>
        <dbReference type="Proteomes" id="UP000095544"/>
    </source>
</evidence>
<dbReference type="GO" id="GO:0019346">
    <property type="term" value="P:transsulfuration"/>
    <property type="evidence" value="ECO:0007669"/>
    <property type="project" value="InterPro"/>
</dbReference>
<dbReference type="OrthoDB" id="9787096at2"/>
<proteinExistence type="inferred from homology"/>
<dbReference type="PANTHER" id="PTHR43797">
    <property type="entry name" value="HOMOCYSTEINE/CYSTEINE SYNTHASE"/>
    <property type="match status" value="1"/>
</dbReference>
<dbReference type="GO" id="GO:0071269">
    <property type="term" value="P:L-homocysteine biosynthetic process"/>
    <property type="evidence" value="ECO:0007669"/>
    <property type="project" value="TreeGrafter"/>
</dbReference>
<dbReference type="PANTHER" id="PTHR43797:SF2">
    <property type="entry name" value="HOMOCYSTEINE_CYSTEINE SYNTHASE"/>
    <property type="match status" value="1"/>
</dbReference>
<dbReference type="GO" id="GO:0030170">
    <property type="term" value="F:pyridoxal phosphate binding"/>
    <property type="evidence" value="ECO:0007669"/>
    <property type="project" value="InterPro"/>
</dbReference>
<dbReference type="InterPro" id="IPR054718">
    <property type="entry name" value="YhfS-like_C"/>
</dbReference>
<evidence type="ECO:0000256" key="3">
    <source>
        <dbReference type="ARBA" id="ARBA00022898"/>
    </source>
</evidence>
<dbReference type="GO" id="GO:0004124">
    <property type="term" value="F:cysteine synthase activity"/>
    <property type="evidence" value="ECO:0007669"/>
    <property type="project" value="TreeGrafter"/>
</dbReference>
<dbReference type="GO" id="GO:0003961">
    <property type="term" value="F:O-acetylhomoserine aminocarboxypropyltransferase activity"/>
    <property type="evidence" value="ECO:0007669"/>
    <property type="project" value="TreeGrafter"/>
</dbReference>
<evidence type="ECO:0000259" key="5">
    <source>
        <dbReference type="Pfam" id="PF22475"/>
    </source>
</evidence>
<dbReference type="AlphaFoldDB" id="A0A173ZNK6"/>
<evidence type="ECO:0000256" key="2">
    <source>
        <dbReference type="ARBA" id="ARBA00022679"/>
    </source>
</evidence>
<dbReference type="Pfam" id="PF22475">
    <property type="entry name" value="YhfS-like_C"/>
    <property type="match status" value="1"/>
</dbReference>
<comment type="similarity">
    <text evidence="4">Belongs to the trans-sulfuration enzymes family.</text>
</comment>
<feature type="domain" description="YhfS-like C-terminal" evidence="5">
    <location>
        <begin position="258"/>
        <end position="358"/>
    </location>
</feature>
<reference evidence="6 7" key="1">
    <citation type="submission" date="2015-09" db="EMBL/GenBank/DDBJ databases">
        <authorList>
            <consortium name="Pathogen Informatics"/>
        </authorList>
    </citation>
    <scope>NUCLEOTIDE SEQUENCE [LARGE SCALE GENOMIC DNA]</scope>
    <source>
        <strain evidence="6 7">2789STDY5834876</strain>
    </source>
</reference>
<dbReference type="InterPro" id="IPR015421">
    <property type="entry name" value="PyrdxlP-dep_Trfase_major"/>
</dbReference>
<dbReference type="InterPro" id="IPR006235">
    <property type="entry name" value="OAc-hSer/O-AcSer_sulfhydrylase"/>
</dbReference>
<dbReference type="GO" id="GO:0005737">
    <property type="term" value="C:cytoplasm"/>
    <property type="evidence" value="ECO:0007669"/>
    <property type="project" value="TreeGrafter"/>
</dbReference>
<comment type="cofactor">
    <cofactor evidence="1 4">
        <name>pyridoxal 5'-phosphate</name>
        <dbReference type="ChEBI" id="CHEBI:597326"/>
    </cofactor>
</comment>
<dbReference type="STRING" id="39482.ERS852491_00471"/>
<gene>
    <name evidence="6" type="ORF">ERS852491_00471</name>
</gene>
<evidence type="ECO:0000256" key="4">
    <source>
        <dbReference type="RuleBase" id="RU362118"/>
    </source>
</evidence>
<dbReference type="SUPFAM" id="SSF53383">
    <property type="entry name" value="PLP-dependent transferases"/>
    <property type="match status" value="1"/>
</dbReference>
<dbReference type="EMBL" id="CYZU01000003">
    <property type="protein sequence ID" value="CUN77617.1"/>
    <property type="molecule type" value="Genomic_DNA"/>
</dbReference>
<dbReference type="Gene3D" id="3.40.640.10">
    <property type="entry name" value="Type I PLP-dependent aspartate aminotransferase-like (Major domain)"/>
    <property type="match status" value="1"/>
</dbReference>
<sequence length="369" mass="40834">MITKTYPLQSLTVEEAAKFQFRIVDCITRELSGREMVTRGDLGVVCGKNKPVITQKAEAVIANIFGTEACMLVRGAGSGAIRLGLHAILNSGDMILVHKAPIYDTTQTSLDMMGIYKAEADFHDAGEIHKIMEEKPEIKAVLVQHTRQCPEDHYNLKNVIETVKRVRPVPVLTDDNYAALKVPQIGVQCGADLSCFSSFKLLGPEGVGIIVGKQCYIERLIQENYSGGMQVQGHEALDVLRGMVYAPVALALEAQVSEECVRRLNEGEIPEVRRAFLANAQSKVILVEFRKEIAKRVLKEAEALGAAPYPVGCESKYEMVPLFYRISGTFRKADPALEERMIRINPLRAGSDTVMRIIKESIERGKVCL</sequence>
<dbReference type="RefSeq" id="WP_055150635.1">
    <property type="nucleotide sequence ID" value="NZ_CYZU01000003.1"/>
</dbReference>
<dbReference type="Gene3D" id="3.90.1150.130">
    <property type="match status" value="1"/>
</dbReference>
<evidence type="ECO:0000313" key="6">
    <source>
        <dbReference type="EMBL" id="CUN77617.1"/>
    </source>
</evidence>
<dbReference type="InterPro" id="IPR015424">
    <property type="entry name" value="PyrdxlP-dep_Trfase"/>
</dbReference>
<evidence type="ECO:0000256" key="1">
    <source>
        <dbReference type="ARBA" id="ARBA00001933"/>
    </source>
</evidence>
<dbReference type="InterPro" id="IPR000277">
    <property type="entry name" value="Cys/Met-Metab_PyrdxlP-dep_enz"/>
</dbReference>
<dbReference type="Proteomes" id="UP000095544">
    <property type="component" value="Unassembled WGS sequence"/>
</dbReference>
<accession>A0A173ZNK6</accession>